<evidence type="ECO:0000313" key="4">
    <source>
        <dbReference type="Proteomes" id="UP000046395"/>
    </source>
</evidence>
<evidence type="ECO:0000256" key="1">
    <source>
        <dbReference type="ARBA" id="ARBA00022614"/>
    </source>
</evidence>
<dbReference type="SMART" id="SM00364">
    <property type="entry name" value="LRR_BAC"/>
    <property type="match status" value="9"/>
</dbReference>
<dbReference type="InterPro" id="IPR032675">
    <property type="entry name" value="LRR_dom_sf"/>
</dbReference>
<dbReference type="InterPro" id="IPR003591">
    <property type="entry name" value="Leu-rich_rpt_typical-subtyp"/>
</dbReference>
<protein>
    <submittedName>
        <fullName evidence="5 6">LRRCT domain-containing protein</fullName>
    </submittedName>
</protein>
<evidence type="ECO:0000256" key="2">
    <source>
        <dbReference type="ARBA" id="ARBA00022737"/>
    </source>
</evidence>
<dbReference type="SMART" id="SM00365">
    <property type="entry name" value="LRR_SD22"/>
    <property type="match status" value="14"/>
</dbReference>
<evidence type="ECO:0000313" key="6">
    <source>
        <dbReference type="WBParaSite" id="TMUE_2000007958.1"/>
    </source>
</evidence>
<dbReference type="WBParaSite" id="TMUE_2000007958.1">
    <property type="protein sequence ID" value="TMUE_2000007958.1"/>
    <property type="gene ID" value="WBGene00294622"/>
</dbReference>
<keyword evidence="1" id="KW-0433">Leucine-rich repeat</keyword>
<proteinExistence type="predicted"/>
<dbReference type="Pfam" id="PF13855">
    <property type="entry name" value="LRR_8"/>
    <property type="match status" value="8"/>
</dbReference>
<reference evidence="4" key="2">
    <citation type="submission" date="2014-03" db="EMBL/GenBank/DDBJ databases">
        <title>The whipworm genome and dual-species transcriptomics of an intimate host-pathogen interaction.</title>
        <authorList>
            <person name="Foth B.J."/>
            <person name="Tsai I.J."/>
            <person name="Reid A.J."/>
            <person name="Bancroft A.J."/>
            <person name="Nichol S."/>
            <person name="Tracey A."/>
            <person name="Holroyd N."/>
            <person name="Cotton J.A."/>
            <person name="Stanley E.J."/>
            <person name="Zarowiecki M."/>
            <person name="Liu J.Z."/>
            <person name="Huckvale T."/>
            <person name="Cooper P.J."/>
            <person name="Grencis R.K."/>
            <person name="Berriman M."/>
        </authorList>
    </citation>
    <scope>NUCLEOTIDE SEQUENCE [LARGE SCALE GENOMIC DNA]</scope>
    <source>
        <strain evidence="4">Edinburgh</strain>
    </source>
</reference>
<feature type="chain" id="PRO_5044624231" evidence="3">
    <location>
        <begin position="20"/>
        <end position="1245"/>
    </location>
</feature>
<reference evidence="5 6" key="3">
    <citation type="submission" date="2019-12" db="UniProtKB">
        <authorList>
            <consortium name="WormBaseParasite"/>
        </authorList>
    </citation>
    <scope>IDENTIFICATION</scope>
</reference>
<dbReference type="SUPFAM" id="SSF52058">
    <property type="entry name" value="L domain-like"/>
    <property type="match status" value="3"/>
</dbReference>
<accession>A0A5S6Q044</accession>
<dbReference type="STRING" id="70415.A0A5S6Q044"/>
<dbReference type="PANTHER" id="PTHR24366">
    <property type="entry name" value="IG(IMMUNOGLOBULIN) AND LRR(LEUCINE RICH REPEAT) DOMAINS"/>
    <property type="match status" value="1"/>
</dbReference>
<keyword evidence="2" id="KW-0677">Repeat</keyword>
<dbReference type="InterPro" id="IPR025875">
    <property type="entry name" value="Leu-rich_rpt_4"/>
</dbReference>
<organism evidence="4 5">
    <name type="scientific">Trichuris muris</name>
    <name type="common">Mouse whipworm</name>
    <dbReference type="NCBI Taxonomy" id="70415"/>
    <lineage>
        <taxon>Eukaryota</taxon>
        <taxon>Metazoa</taxon>
        <taxon>Ecdysozoa</taxon>
        <taxon>Nematoda</taxon>
        <taxon>Enoplea</taxon>
        <taxon>Dorylaimia</taxon>
        <taxon>Trichinellida</taxon>
        <taxon>Trichuridae</taxon>
        <taxon>Trichuris</taxon>
    </lineage>
</organism>
<evidence type="ECO:0000313" key="5">
    <source>
        <dbReference type="WBParaSite" id="TMUE_0000000342.1"/>
    </source>
</evidence>
<dbReference type="InterPro" id="IPR001611">
    <property type="entry name" value="Leu-rich_rpt"/>
</dbReference>
<dbReference type="Gene3D" id="3.80.10.10">
    <property type="entry name" value="Ribonuclease Inhibitor"/>
    <property type="match status" value="7"/>
</dbReference>
<name>A0A5S6Q044_TRIMR</name>
<keyword evidence="4" id="KW-1185">Reference proteome</keyword>
<dbReference type="PROSITE" id="PS51450">
    <property type="entry name" value="LRR"/>
    <property type="match status" value="10"/>
</dbReference>
<dbReference type="SUPFAM" id="SSF52047">
    <property type="entry name" value="RNI-like"/>
    <property type="match status" value="2"/>
</dbReference>
<dbReference type="WBParaSite" id="TMUE_0000000342.1">
    <property type="protein sequence ID" value="TMUE_0000000342.1"/>
    <property type="gene ID" value="WBGene00296283"/>
</dbReference>
<keyword evidence="3" id="KW-0732">Signal</keyword>
<dbReference type="SMART" id="SM00369">
    <property type="entry name" value="LRR_TYP"/>
    <property type="match status" value="30"/>
</dbReference>
<evidence type="ECO:0000256" key="3">
    <source>
        <dbReference type="SAM" id="SignalP"/>
    </source>
</evidence>
<reference evidence="4" key="1">
    <citation type="submission" date="2013-11" db="EMBL/GenBank/DDBJ databases">
        <authorList>
            <person name="Aslett M."/>
        </authorList>
    </citation>
    <scope>NUCLEOTIDE SEQUENCE [LARGE SCALE GENOMIC DNA]</scope>
    <source>
        <strain evidence="4">Edinburgh</strain>
    </source>
</reference>
<feature type="signal peptide" evidence="3">
    <location>
        <begin position="1"/>
        <end position="19"/>
    </location>
</feature>
<dbReference type="AlphaFoldDB" id="A0A5S6Q044"/>
<sequence length="1245" mass="141608">MHICWICVCYLSLSAYVLTFEDDGLPCNFKHDDNSRSIWGSCDCEVVTADAVKVNCRNVAWLTVPSVPSLQKTKQHMTSLSITHGNLMFITYDAFRDQNIQVLDLSNNAIDSINLHAFRGLENRLYQLVLDNNLLTRIPSKQIEKLEQLRYLHLKNNRIDVVEAGMFKHARLNNLRYLYLDNNLIEAISTDAFVNLSLHVLTLNYNQIQHIDGNALPPTLWYISLKENKLESIPYDALESLSALQTLDLEDNNISELQSYVPTIFMANVSINLSSNRIRNIPAAAFSSFRHIESLDLSYNIMKTVHSEFLQGVATITSLDLSRNRLSFMPPSSFANVADSLSKLSLGENDFTAVPEALAPLRALSHLNMASNKLALLHIRPAWRWNESLRELFLSHNFLTKIAQDMLASFPKLEQLDISQNYIDNLSELSPRQKVAAASKVVRLNLAGNNLKALTDPSIFLSLSAMAYLDLSHNEIFHISDTFFMLTPGLESISMEDNRLTSLPVRALRNVAKLRYLVLDHNSIRALPTEKMYNLVHLERVSLAHNQIHAITYDSFPAEHFRNLRSINCAFNKMQFLAPKSFRNLPFLDTVNLQGNNFHNLHMYTFVNLSSVRQIDLSRNEISTISEAAFVNLPRLQHLSLRYNKLTSFHPDTFVHVIKLETLDLSGNRLVTFDSQFLRQIREMHSIDLSLNQLSSLSLGHLKKTLAGLNLRHNRLKVVDERMFGDMPMLRYLDVSYNVIAHIYPGAWYQATQLTELYLKANALSHVKKRTFQTGGKMTTLDIGGNQISRLDAGCFGEESLLHLNLSSNRLARIPHEALSSLTKSLSSLDLSFNSIESVESELFSEMRNLTDLSLNSNRIRRISEAAFKGLRKLRLLDLSGNPIDEWNPNAFQEVSHSLESVNLADTGLYSVPNFGGRALRQLNLSRNHIADLAMEEAVSLNKLETLDISFNRIRGLTVELLQRLGALRSLNISHNPFEQLAKGDLASLSKLEAFSCHHMTNLKQVDREGFAGLKRLRSLEIHDVGYVAKRTNVEDIVGYLPPLRILRMQIVNRSLSEQFADLDARYLRYLHLDAANADRVDPSAFRHLRGYHVHLSLLNSQISYFSPQIFSTLNRIRYLELDLSNNRLRSVNPFLVTNVPMINPHGTVLLDIDLRNNPMHCDDKMIWVAKWVRYLESTTEPEIFKSQFDKWNRTICYTPQERAGYSLVQIYVEKVLQSSGNAAHHSFGVCCPAIAVLLALHLRI</sequence>
<dbReference type="Pfam" id="PF12799">
    <property type="entry name" value="LRR_4"/>
    <property type="match status" value="1"/>
</dbReference>
<dbReference type="PANTHER" id="PTHR24366:SF96">
    <property type="entry name" value="LEUCINE RICH REPEAT CONTAINING 53"/>
    <property type="match status" value="1"/>
</dbReference>
<dbReference type="FunFam" id="3.80.10.10:FF:001164">
    <property type="entry name" value="GH01279p"/>
    <property type="match status" value="2"/>
</dbReference>
<dbReference type="Proteomes" id="UP000046395">
    <property type="component" value="Unassembled WGS sequence"/>
</dbReference>